<organism evidence="2 3">
    <name type="scientific">Hibiscus syriacus</name>
    <name type="common">Rose of Sharon</name>
    <dbReference type="NCBI Taxonomy" id="106335"/>
    <lineage>
        <taxon>Eukaryota</taxon>
        <taxon>Viridiplantae</taxon>
        <taxon>Streptophyta</taxon>
        <taxon>Embryophyta</taxon>
        <taxon>Tracheophyta</taxon>
        <taxon>Spermatophyta</taxon>
        <taxon>Magnoliopsida</taxon>
        <taxon>eudicotyledons</taxon>
        <taxon>Gunneridae</taxon>
        <taxon>Pentapetalae</taxon>
        <taxon>rosids</taxon>
        <taxon>malvids</taxon>
        <taxon>Malvales</taxon>
        <taxon>Malvaceae</taxon>
        <taxon>Malvoideae</taxon>
        <taxon>Hibiscus</taxon>
    </lineage>
</organism>
<evidence type="ECO:0000256" key="1">
    <source>
        <dbReference type="SAM" id="MobiDB-lite"/>
    </source>
</evidence>
<dbReference type="Proteomes" id="UP000436088">
    <property type="component" value="Unassembled WGS sequence"/>
</dbReference>
<protein>
    <submittedName>
        <fullName evidence="2">Phosphoenolpyruvate carboxylase 3 isoform 1</fullName>
    </submittedName>
</protein>
<evidence type="ECO:0000313" key="3">
    <source>
        <dbReference type="Proteomes" id="UP000436088"/>
    </source>
</evidence>
<dbReference type="AlphaFoldDB" id="A0A6A3A9F6"/>
<name>A0A6A3A9F6_HIBSY</name>
<gene>
    <name evidence="2" type="ORF">F3Y22_tig00110548pilonHSYRG00151</name>
</gene>
<evidence type="ECO:0000313" key="2">
    <source>
        <dbReference type="EMBL" id="KAE8701080.1"/>
    </source>
</evidence>
<keyword evidence="3" id="KW-1185">Reference proteome</keyword>
<comment type="caution">
    <text evidence="2">The sequence shown here is derived from an EMBL/GenBank/DDBJ whole genome shotgun (WGS) entry which is preliminary data.</text>
</comment>
<sequence length="194" mass="21861">MSCVEKQPTPDPRPTKLISPEKKARKWSAGVAPSDYGASPTTSKLRKYWGGENEDPLTSDDYIWNSEFVDRMKKLIQDPNADAVEDSSLQSSPVKLHFSFHRFICLILTMGEEPSGFLSLNRVMSLATLEIDLSKELTSPSKPVLVLQQDVEFTTQDASIVLLSRTMFRELRRPQGDPELLAAQSRNSTLRLFE</sequence>
<feature type="region of interest" description="Disordered" evidence="1">
    <location>
        <begin position="1"/>
        <end position="50"/>
    </location>
</feature>
<proteinExistence type="predicted"/>
<accession>A0A6A3A9F6</accession>
<reference evidence="2" key="1">
    <citation type="submission" date="2019-09" db="EMBL/GenBank/DDBJ databases">
        <title>Draft genome information of white flower Hibiscus syriacus.</title>
        <authorList>
            <person name="Kim Y.-M."/>
        </authorList>
    </citation>
    <scope>NUCLEOTIDE SEQUENCE [LARGE SCALE GENOMIC DNA]</scope>
    <source>
        <strain evidence="2">YM2019G1</strain>
    </source>
</reference>
<dbReference type="EMBL" id="VEPZ02001024">
    <property type="protein sequence ID" value="KAE8701080.1"/>
    <property type="molecule type" value="Genomic_DNA"/>
</dbReference>